<dbReference type="Pfam" id="PF00023">
    <property type="entry name" value="Ank"/>
    <property type="match status" value="1"/>
</dbReference>
<feature type="domain" description="DUF3447" evidence="3">
    <location>
        <begin position="574"/>
        <end position="649"/>
    </location>
</feature>
<feature type="repeat" description="ANK" evidence="1">
    <location>
        <begin position="832"/>
        <end position="864"/>
    </location>
</feature>
<feature type="repeat" description="ANK" evidence="1">
    <location>
        <begin position="753"/>
        <end position="798"/>
    </location>
</feature>
<feature type="repeat" description="ANK" evidence="1">
    <location>
        <begin position="687"/>
        <end position="719"/>
    </location>
</feature>
<reference evidence="4" key="2">
    <citation type="journal article" date="2007" name="Science">
        <title>Draft genome sequence of the sexually transmitted pathogen Trichomonas vaginalis.</title>
        <authorList>
            <person name="Carlton J.M."/>
            <person name="Hirt R.P."/>
            <person name="Silva J.C."/>
            <person name="Delcher A.L."/>
            <person name="Schatz M."/>
            <person name="Zhao Q."/>
            <person name="Wortman J.R."/>
            <person name="Bidwell S.L."/>
            <person name="Alsmark U.C.M."/>
            <person name="Besteiro S."/>
            <person name="Sicheritz-Ponten T."/>
            <person name="Noel C.J."/>
            <person name="Dacks J.B."/>
            <person name="Foster P.G."/>
            <person name="Simillion C."/>
            <person name="Van de Peer Y."/>
            <person name="Miranda-Saavedra D."/>
            <person name="Barton G.J."/>
            <person name="Westrop G.D."/>
            <person name="Mueller S."/>
            <person name="Dessi D."/>
            <person name="Fiori P.L."/>
            <person name="Ren Q."/>
            <person name="Paulsen I."/>
            <person name="Zhang H."/>
            <person name="Bastida-Corcuera F.D."/>
            <person name="Simoes-Barbosa A."/>
            <person name="Brown M.T."/>
            <person name="Hayes R.D."/>
            <person name="Mukherjee M."/>
            <person name="Okumura C.Y."/>
            <person name="Schneider R."/>
            <person name="Smith A.J."/>
            <person name="Vanacova S."/>
            <person name="Villalvazo M."/>
            <person name="Haas B.J."/>
            <person name="Pertea M."/>
            <person name="Feldblyum T.V."/>
            <person name="Utterback T.R."/>
            <person name="Shu C.L."/>
            <person name="Osoegawa K."/>
            <person name="de Jong P.J."/>
            <person name="Hrdy I."/>
            <person name="Horvathova L."/>
            <person name="Zubacova Z."/>
            <person name="Dolezal P."/>
            <person name="Malik S.B."/>
            <person name="Logsdon J.M. Jr."/>
            <person name="Henze K."/>
            <person name="Gupta A."/>
            <person name="Wang C.C."/>
            <person name="Dunne R.L."/>
            <person name="Upcroft J.A."/>
            <person name="Upcroft P."/>
            <person name="White O."/>
            <person name="Salzberg S.L."/>
            <person name="Tang P."/>
            <person name="Chiu C.-H."/>
            <person name="Lee Y.-S."/>
            <person name="Embley T.M."/>
            <person name="Coombs G.H."/>
            <person name="Mottram J.C."/>
            <person name="Tachezy J."/>
            <person name="Fraser-Liggett C.M."/>
            <person name="Johnson P.J."/>
        </authorList>
    </citation>
    <scope>NUCLEOTIDE SEQUENCE [LARGE SCALE GENOMIC DNA]</scope>
    <source>
        <strain evidence="4">G3</strain>
    </source>
</reference>
<dbReference type="eggNOG" id="KOG4177">
    <property type="taxonomic scope" value="Eukaryota"/>
</dbReference>
<dbReference type="EMBL" id="DS113213">
    <property type="protein sequence ID" value="EAY18970.1"/>
    <property type="molecule type" value="Genomic_DNA"/>
</dbReference>
<dbReference type="SUPFAM" id="SSF48403">
    <property type="entry name" value="Ankyrin repeat"/>
    <property type="match status" value="1"/>
</dbReference>
<dbReference type="VEuPathDB" id="TrichDB:TVAG_193420"/>
<dbReference type="VEuPathDB" id="TrichDB:TVAG_010720"/>
<evidence type="ECO:0000313" key="5">
    <source>
        <dbReference type="Proteomes" id="UP000001542"/>
    </source>
</evidence>
<dbReference type="Proteomes" id="UP000001542">
    <property type="component" value="Unassembled WGS sequence"/>
</dbReference>
<dbReference type="PROSITE" id="PS50088">
    <property type="entry name" value="ANK_REPEAT"/>
    <property type="match status" value="6"/>
</dbReference>
<feature type="repeat" description="ANK" evidence="1">
    <location>
        <begin position="720"/>
        <end position="752"/>
    </location>
</feature>
<keyword evidence="2" id="KW-1133">Transmembrane helix</keyword>
<sequence>MLLDHKNIAFQTYILLLFFQFCKFFQIFLCFCFSLRFPSLKNFYLEKQTLTFGKSEFQNGIYCPAYNYPIECKWNDTRGGPQCNETYYLENFSVIKDPPKHGILDDDCFGYFKKDLSNDPNFIDKTWDELKFTCEKTHYGRCYFNIYFNKDDGSTNRCKNYVDYKYSQSSVLLNEINNNHFFCQDSDLTRKIKSIRAYVLPLRLETVFTKVQLETVRRSFLFEKIENYTEDENRKERYPTAFKTNITTKNNKYAYGATIKLYKENPKIQLSTMLLNDAHPISPIIQDISAPVSGRNDTQLVSPIIANGTHIIGIDVFNAETFFDWSYSDNRLYGSNTSCLYMNIKPIKDVNISYIVIEADTKSYLEALEVWHQAFPDLYGINPYGKSTICKYPNISNWSPSMVTNYNCKLLWGSDEKYEGTKNFYEMNPSIIRIYTNTNKKVLPSQIAKMITRVHLYNNRYFKSYFSIFKKLYNEYHPNLTNMIPAYIFNKCILVLNENSEITFKDFEIHEKNTIFRAIMEDDVNKFLWFIGLDDFDENKRLHNEFYPENGFSLLELCCYHGAVDCFKVMITKFNPEITKDCLSLSFLGGKPEIINVCLKYQQPDEDSMKYAIISHNIDFVTFLMNEYNLEINLRDCCMASNLQAFLVYFDQTGDINKCFIHSVMFPLPYLIKYFISIGADINATCNGYSALHFAVGYNTTEILQLLISHGANINVKNEYGDSPLHFAVKSNSKKKVEFLILHGADVNATNQEGQTPLHCAVCVINSFVYIKVKFKNNFKTIIELLIFHGADVNAKDEDGMTALHYTVLNNYAEITRLLVSNGADINAKNRIGKPPLQLAVIKNRQEIANFLISNGADINTKDKFETTALYDAIYKGNKEMVELLIASGANVNIKSKNNMTSLPYLLPFWEKHTADLLLSNDEGFKDQTPLQVA</sequence>
<evidence type="ECO:0000256" key="2">
    <source>
        <dbReference type="SAM" id="Phobius"/>
    </source>
</evidence>
<dbReference type="Pfam" id="PF12796">
    <property type="entry name" value="Ank_2"/>
    <property type="match status" value="2"/>
</dbReference>
<evidence type="ECO:0000256" key="1">
    <source>
        <dbReference type="PROSITE-ProRule" id="PRU00023"/>
    </source>
</evidence>
<dbReference type="KEGG" id="tva:5464489"/>
<dbReference type="VEuPathDB" id="TrichDB:TVAGG3_0362420"/>
<dbReference type="SMART" id="SM00248">
    <property type="entry name" value="ANK"/>
    <property type="match status" value="9"/>
</dbReference>
<dbReference type="Pfam" id="PF11929">
    <property type="entry name" value="DUF3447"/>
    <property type="match status" value="1"/>
</dbReference>
<dbReference type="PRINTS" id="PR01415">
    <property type="entry name" value="ANKYRIN"/>
</dbReference>
<feature type="repeat" description="ANK" evidence="1">
    <location>
        <begin position="865"/>
        <end position="897"/>
    </location>
</feature>
<dbReference type="PANTHER" id="PTHR24182">
    <property type="entry name" value="ANKYRIN REPEAT AND SOCS BOX CONTAINING 4"/>
    <property type="match status" value="1"/>
</dbReference>
<dbReference type="STRING" id="5722.A2DL17"/>
<organism evidence="4 5">
    <name type="scientific">Trichomonas vaginalis (strain ATCC PRA-98 / G3)</name>
    <dbReference type="NCBI Taxonomy" id="412133"/>
    <lineage>
        <taxon>Eukaryota</taxon>
        <taxon>Metamonada</taxon>
        <taxon>Parabasalia</taxon>
        <taxon>Trichomonadida</taxon>
        <taxon>Trichomonadidae</taxon>
        <taxon>Trichomonas</taxon>
    </lineage>
</organism>
<keyword evidence="1" id="KW-0040">ANK repeat</keyword>
<feature type="repeat" description="ANK" evidence="1">
    <location>
        <begin position="799"/>
        <end position="831"/>
    </location>
</feature>
<keyword evidence="5" id="KW-1185">Reference proteome</keyword>
<name>A2DL17_TRIV3</name>
<feature type="transmembrane region" description="Helical" evidence="2">
    <location>
        <begin position="12"/>
        <end position="37"/>
    </location>
</feature>
<keyword evidence="2" id="KW-0812">Transmembrane</keyword>
<evidence type="ECO:0000313" key="4">
    <source>
        <dbReference type="EMBL" id="EAY18970.1"/>
    </source>
</evidence>
<dbReference type="InterPro" id="IPR036770">
    <property type="entry name" value="Ankyrin_rpt-contain_sf"/>
</dbReference>
<dbReference type="PROSITE" id="PS50297">
    <property type="entry name" value="ANK_REP_REGION"/>
    <property type="match status" value="5"/>
</dbReference>
<proteinExistence type="predicted"/>
<reference evidence="4" key="1">
    <citation type="submission" date="2006-10" db="EMBL/GenBank/DDBJ databases">
        <authorList>
            <person name="Amadeo P."/>
            <person name="Zhao Q."/>
            <person name="Wortman J."/>
            <person name="Fraser-Liggett C."/>
            <person name="Carlton J."/>
        </authorList>
    </citation>
    <scope>NUCLEOTIDE SEQUENCE</scope>
    <source>
        <strain evidence="4">G3</strain>
    </source>
</reference>
<dbReference type="InterPro" id="IPR002110">
    <property type="entry name" value="Ankyrin_rpt"/>
</dbReference>
<dbReference type="PANTHER" id="PTHR24182:SF13">
    <property type="entry name" value="LD18443P"/>
    <property type="match status" value="1"/>
</dbReference>
<dbReference type="SUPFAM" id="SSF140860">
    <property type="entry name" value="Pseudo ankyrin repeat-like"/>
    <property type="match status" value="1"/>
</dbReference>
<gene>
    <name evidence="4" type="ORF">TVAG_147150</name>
</gene>
<dbReference type="AlphaFoldDB" id="A2DL17"/>
<protein>
    <recommendedName>
        <fullName evidence="3">DUF3447 domain-containing protein</fullName>
    </recommendedName>
</protein>
<dbReference type="InterPro" id="IPR020683">
    <property type="entry name" value="DUF3447"/>
</dbReference>
<dbReference type="RefSeq" id="XP_001579956.1">
    <property type="nucleotide sequence ID" value="XM_001579906.1"/>
</dbReference>
<evidence type="ECO:0000259" key="3">
    <source>
        <dbReference type="Pfam" id="PF11929"/>
    </source>
</evidence>
<keyword evidence="2" id="KW-0472">Membrane</keyword>
<accession>A2DL17</accession>
<dbReference type="InParanoid" id="A2DL17"/>
<dbReference type="Gene3D" id="1.25.40.20">
    <property type="entry name" value="Ankyrin repeat-containing domain"/>
    <property type="match status" value="2"/>
</dbReference>